<dbReference type="PANTHER" id="PTHR44858:SF1">
    <property type="entry name" value="UDP-N-ACETYLGLUCOSAMINE--PEPTIDE N-ACETYLGLUCOSAMINYLTRANSFERASE SPINDLY-RELATED"/>
    <property type="match status" value="1"/>
</dbReference>
<dbReference type="eggNOG" id="COG0457">
    <property type="taxonomic scope" value="Bacteria"/>
</dbReference>
<dbReference type="STRING" id="292563.Cyast_2610"/>
<dbReference type="InterPro" id="IPR049625">
    <property type="entry name" value="Glyco_transf_61_cat"/>
</dbReference>
<dbReference type="Proteomes" id="UP000010483">
    <property type="component" value="Chromosome"/>
</dbReference>
<dbReference type="HOGENOM" id="CLU_012615_0_0_3"/>
<protein>
    <submittedName>
        <fullName evidence="5">Tetratricopeptide TPR_1 repeat-containing protein</fullName>
    </submittedName>
</protein>
<feature type="repeat" description="TPR" evidence="3">
    <location>
        <begin position="213"/>
        <end position="246"/>
    </location>
</feature>
<evidence type="ECO:0000256" key="2">
    <source>
        <dbReference type="ARBA" id="ARBA00022803"/>
    </source>
</evidence>
<proteinExistence type="predicted"/>
<dbReference type="SUPFAM" id="SSF48452">
    <property type="entry name" value="TPR-like"/>
    <property type="match status" value="1"/>
</dbReference>
<accession>K9YR22</accession>
<dbReference type="PROSITE" id="PS50005">
    <property type="entry name" value="TPR"/>
    <property type="match status" value="4"/>
</dbReference>
<organism evidence="5 6">
    <name type="scientific">Cyanobacterium stanieri (strain ATCC 29140 / PCC 7202)</name>
    <dbReference type="NCBI Taxonomy" id="292563"/>
    <lineage>
        <taxon>Bacteria</taxon>
        <taxon>Bacillati</taxon>
        <taxon>Cyanobacteriota</taxon>
        <taxon>Cyanophyceae</taxon>
        <taxon>Oscillatoriophycideae</taxon>
        <taxon>Chroococcales</taxon>
        <taxon>Geminocystaceae</taxon>
        <taxon>Cyanobacterium</taxon>
    </lineage>
</organism>
<gene>
    <name evidence="5" type="ordered locus">Cyast_2610</name>
</gene>
<dbReference type="Pfam" id="PF13181">
    <property type="entry name" value="TPR_8"/>
    <property type="match status" value="1"/>
</dbReference>
<dbReference type="InterPro" id="IPR019734">
    <property type="entry name" value="TPR_rpt"/>
</dbReference>
<keyword evidence="6" id="KW-1185">Reference proteome</keyword>
<reference evidence="6" key="1">
    <citation type="journal article" date="2013" name="Proc. Natl. Acad. Sci. U.S.A.">
        <title>Improving the coverage of the cyanobacterial phylum using diversity-driven genome sequencing.</title>
        <authorList>
            <person name="Shih P.M."/>
            <person name="Wu D."/>
            <person name="Latifi A."/>
            <person name="Axen S.D."/>
            <person name="Fewer D.P."/>
            <person name="Talla E."/>
            <person name="Calteau A."/>
            <person name="Cai F."/>
            <person name="Tandeau de Marsac N."/>
            <person name="Rippka R."/>
            <person name="Herdman M."/>
            <person name="Sivonen K."/>
            <person name="Coursin T."/>
            <person name="Laurent T."/>
            <person name="Goodwin L."/>
            <person name="Nolan M."/>
            <person name="Davenport K.W."/>
            <person name="Han C.S."/>
            <person name="Rubin E.M."/>
            <person name="Eisen J.A."/>
            <person name="Woyke T."/>
            <person name="Gugger M."/>
            <person name="Kerfeld C.A."/>
        </authorList>
    </citation>
    <scope>NUCLEOTIDE SEQUENCE [LARGE SCALE GENOMIC DNA]</scope>
    <source>
        <strain evidence="6">ATCC 29140 / PCC 7202</strain>
    </source>
</reference>
<feature type="repeat" description="TPR" evidence="3">
    <location>
        <begin position="77"/>
        <end position="110"/>
    </location>
</feature>
<dbReference type="InterPro" id="IPR050498">
    <property type="entry name" value="Ycf3"/>
</dbReference>
<feature type="repeat" description="TPR" evidence="3">
    <location>
        <begin position="145"/>
        <end position="178"/>
    </location>
</feature>
<dbReference type="PANTHER" id="PTHR44858">
    <property type="entry name" value="TETRATRICOPEPTIDE REPEAT PROTEIN 6"/>
    <property type="match status" value="1"/>
</dbReference>
<dbReference type="Pfam" id="PF00515">
    <property type="entry name" value="TPR_1"/>
    <property type="match status" value="1"/>
</dbReference>
<dbReference type="PROSITE" id="PS50293">
    <property type="entry name" value="TPR_REGION"/>
    <property type="match status" value="1"/>
</dbReference>
<dbReference type="GO" id="GO:0016757">
    <property type="term" value="F:glycosyltransferase activity"/>
    <property type="evidence" value="ECO:0007669"/>
    <property type="project" value="InterPro"/>
</dbReference>
<evidence type="ECO:0000259" key="4">
    <source>
        <dbReference type="Pfam" id="PF04577"/>
    </source>
</evidence>
<dbReference type="eggNOG" id="COG4421">
    <property type="taxonomic scope" value="Bacteria"/>
</dbReference>
<keyword evidence="1" id="KW-0677">Repeat</keyword>
<evidence type="ECO:0000313" key="5">
    <source>
        <dbReference type="EMBL" id="AFZ48553.1"/>
    </source>
</evidence>
<keyword evidence="2 3" id="KW-0802">TPR repeat</keyword>
<dbReference type="KEGG" id="csn:Cyast_2610"/>
<feature type="repeat" description="TPR" evidence="3">
    <location>
        <begin position="179"/>
        <end position="212"/>
    </location>
</feature>
<feature type="domain" description="Glycosyltransferase 61 catalytic" evidence="4">
    <location>
        <begin position="521"/>
        <end position="694"/>
    </location>
</feature>
<dbReference type="BioCyc" id="CSTA292563:G1353-2614-MONOMER"/>
<evidence type="ECO:0000313" key="6">
    <source>
        <dbReference type="Proteomes" id="UP000010483"/>
    </source>
</evidence>
<dbReference type="Pfam" id="PF04577">
    <property type="entry name" value="Glyco_transf_61"/>
    <property type="match status" value="1"/>
</dbReference>
<dbReference type="EMBL" id="CP003940">
    <property type="protein sequence ID" value="AFZ48553.1"/>
    <property type="molecule type" value="Genomic_DNA"/>
</dbReference>
<evidence type="ECO:0000256" key="1">
    <source>
        <dbReference type="ARBA" id="ARBA00022737"/>
    </source>
</evidence>
<sequence length="760" mass="88602">MDNWSEIKEQIKAFCNQNNYEQLKIYIESLLAENDSNALLLAYAGVSYMLANEEEKAISLWLDCFLCADEEELIIAATNLQELGDLYFKNNQFNTASLIYQQVLEFNAEYFQCYLSLGYCFLYSGNFDDAMEVWKNGLSINDQWKELYLNIAEQYQYIREYNQAISYYLKALDFYTNDSKILYNLGFCYTATDQLDLAIGYYQQCLNIDPNNCNIYGELGYIYLLQGNIKKAKEYWQILVNINPDIFNNLLNWSKESNDQSIILNYRLIDNLFFNKSLAEFTLIIANLLFAQKKYSLASIYYQISLNELVLKQNNLLNQNLLTTNEIKNILHNLFFILHQQNDQDKVKEYLNQLSNTDNEYIKNVINHLINSPTKKVNHPENLIINEAKKYYETSQQWADTKRNYQLIYGDNQLNLKPPQSFDDNIHPSFYFPHKFSLPPSFVTILDNGRFWLREDEGSSAIISDDNYMIGDISPESPALSPNHPDKHPRYHSLLTTSSLPPVTRLEGKVVVLGGLLNNIYFHWLFDILPCIHLLEKASITWDEVDYVVVDNRCSFQRETLEMFGIPSSKILPLSFPTHIKADKLIVPSFPSAIAWMPPWSCQYLRTKILGDNLDKKTPHKRIYISREKSSNRRLINEQEIISILEEYDFDILNLELFSVKQQAELLNQAEIVISPHGSGLSNLVFCQSNTKVIEIFSPNYVYPCYWLVSNIIDLEYHYILGEIMGSKSFDNFLYPDSRFEDIYINPDDLRTNLEQILSS</sequence>
<dbReference type="SMART" id="SM00028">
    <property type="entry name" value="TPR"/>
    <property type="match status" value="6"/>
</dbReference>
<dbReference type="Gene3D" id="1.25.40.10">
    <property type="entry name" value="Tetratricopeptide repeat domain"/>
    <property type="match status" value="1"/>
</dbReference>
<evidence type="ECO:0000256" key="3">
    <source>
        <dbReference type="PROSITE-ProRule" id="PRU00339"/>
    </source>
</evidence>
<dbReference type="AlphaFoldDB" id="K9YR22"/>
<dbReference type="InterPro" id="IPR011990">
    <property type="entry name" value="TPR-like_helical_dom_sf"/>
</dbReference>
<name>K9YR22_CYASC</name>